<evidence type="ECO:0000256" key="5">
    <source>
        <dbReference type="PIRNR" id="PIRNR038994"/>
    </source>
</evidence>
<feature type="binding site" evidence="8">
    <location>
        <position position="123"/>
    </location>
    <ligand>
        <name>Zn(2+)</name>
        <dbReference type="ChEBI" id="CHEBI:29105"/>
    </ligand>
</feature>
<evidence type="ECO:0000256" key="1">
    <source>
        <dbReference type="ARBA" id="ARBA00010716"/>
    </source>
</evidence>
<dbReference type="OrthoDB" id="9776488at2"/>
<dbReference type="InterPro" id="IPR003764">
    <property type="entry name" value="GlcNAc_6-P_deAcase"/>
</dbReference>
<dbReference type="PANTHER" id="PTHR11113">
    <property type="entry name" value="N-ACETYLGLUCOSAMINE-6-PHOSPHATE DEACETYLASE"/>
    <property type="match status" value="1"/>
</dbReference>
<evidence type="ECO:0000256" key="7">
    <source>
        <dbReference type="PIRSR" id="PIRSR038994-2"/>
    </source>
</evidence>
<organism evidence="10 11">
    <name type="scientific">Dielma fastidiosa</name>
    <dbReference type="NCBI Taxonomy" id="1034346"/>
    <lineage>
        <taxon>Bacteria</taxon>
        <taxon>Bacillati</taxon>
        <taxon>Bacillota</taxon>
        <taxon>Erysipelotrichia</taxon>
        <taxon>Erysipelotrichales</taxon>
        <taxon>Erysipelotrichaceae</taxon>
        <taxon>Dielma</taxon>
    </lineage>
</organism>
<evidence type="ECO:0000256" key="2">
    <source>
        <dbReference type="ARBA" id="ARBA00022723"/>
    </source>
</evidence>
<proteinExistence type="inferred from homology"/>
<name>A0A318KS08_9FIRM</name>
<dbReference type="InterPro" id="IPR006680">
    <property type="entry name" value="Amidohydro-rel"/>
</dbReference>
<feature type="domain" description="Amidohydrolase-related" evidence="9">
    <location>
        <begin position="49"/>
        <end position="370"/>
    </location>
</feature>
<feature type="binding site" evidence="8">
    <location>
        <position position="210"/>
    </location>
    <ligand>
        <name>Zn(2+)</name>
        <dbReference type="ChEBI" id="CHEBI:29105"/>
    </ligand>
</feature>
<dbReference type="Gene3D" id="3.20.20.140">
    <property type="entry name" value="Metal-dependent hydrolases"/>
    <property type="match status" value="1"/>
</dbReference>
<feature type="binding site" evidence="7">
    <location>
        <position position="245"/>
    </location>
    <ligand>
        <name>substrate</name>
    </ligand>
</feature>
<reference evidence="10 11" key="1">
    <citation type="submission" date="2018-05" db="EMBL/GenBank/DDBJ databases">
        <title>Genomic Encyclopedia of Type Strains, Phase IV (KMG-IV): sequencing the most valuable type-strain genomes for metagenomic binning, comparative biology and taxonomic classification.</title>
        <authorList>
            <person name="Goeker M."/>
        </authorList>
    </citation>
    <scope>NUCLEOTIDE SEQUENCE [LARGE SCALE GENOMIC DNA]</scope>
    <source>
        <strain evidence="10 11">JC118</strain>
    </source>
</reference>
<comment type="cofactor">
    <cofactor evidence="8">
        <name>a divalent metal cation</name>
        <dbReference type="ChEBI" id="CHEBI:60240"/>
    </cofactor>
    <text evidence="8">Binds 1 divalent metal cation per subunit.</text>
</comment>
<keyword evidence="3 5" id="KW-0378">Hydrolase</keyword>
<dbReference type="SUPFAM" id="SSF51556">
    <property type="entry name" value="Metallo-dependent hydrolases"/>
    <property type="match status" value="1"/>
</dbReference>
<dbReference type="PIRSF" id="PIRSF038994">
    <property type="entry name" value="NagA"/>
    <property type="match status" value="1"/>
</dbReference>
<dbReference type="SUPFAM" id="SSF51338">
    <property type="entry name" value="Composite domain of metallo-dependent hydrolases"/>
    <property type="match status" value="1"/>
</dbReference>
<keyword evidence="2 8" id="KW-0479">Metal-binding</keyword>
<dbReference type="AlphaFoldDB" id="A0A318KS08"/>
<comment type="similarity">
    <text evidence="1 5">Belongs to the metallo-dependent hydrolases superfamily. NagA family.</text>
</comment>
<dbReference type="InterPro" id="IPR032466">
    <property type="entry name" value="Metal_Hydrolase"/>
</dbReference>
<dbReference type="STRING" id="1034346.GCA_000313565_01476"/>
<keyword evidence="4 5" id="KW-0119">Carbohydrate metabolism</keyword>
<dbReference type="Gene3D" id="2.30.40.10">
    <property type="entry name" value="Urease, subunit C, domain 1"/>
    <property type="match status" value="1"/>
</dbReference>
<evidence type="ECO:0000256" key="3">
    <source>
        <dbReference type="ARBA" id="ARBA00022801"/>
    </source>
</evidence>
<feature type="binding site" evidence="7">
    <location>
        <begin position="213"/>
        <end position="214"/>
    </location>
    <ligand>
        <name>substrate</name>
    </ligand>
</feature>
<feature type="binding site" evidence="7">
    <location>
        <position position="221"/>
    </location>
    <ligand>
        <name>substrate</name>
    </ligand>
</feature>
<dbReference type="GO" id="GO:0008448">
    <property type="term" value="F:N-acetylglucosamine-6-phosphate deacetylase activity"/>
    <property type="evidence" value="ECO:0007669"/>
    <property type="project" value="InterPro"/>
</dbReference>
<gene>
    <name evidence="10" type="ORF">DES51_12121</name>
</gene>
<keyword evidence="11" id="KW-1185">Reference proteome</keyword>
<dbReference type="RefSeq" id="WP_022937779.1">
    <property type="nucleotide sequence ID" value="NZ_CABKRQ010000003.1"/>
</dbReference>
<sequence>MKEIFKAGRIYTEQRIMDDAYLVVEDGRISELLDDYTGMLPVHDHTDKIIIPGIIDIHSHGCMGYSATCKDMDEVYGFTKAIAATGVTGVFATTQEFDSMAKVADVIDSGIVKGARILGIQAEGPFRHPKYMGASKGFNWPKPSVDYAKQMREAAKGHLKYMSVSTDLEGIEPVMQYLLSQNIRIAAGHTDADYEEMKKGFKMGATSISHFGNAMRPIHQRSGGAITACLLDEDIILEIICDHVHLAPEIIDLYFRVKDSEHFILISDSSELACMPAGRYYARGKERIVTEAGHIVLDDGTISGSGKYVLYDMRNLIFKHQMPVDKVIKMASLQPAKYFHLEEKKGSIAIGKDADFVILDQDWHVVQTYVEGIKQYDCQIDTQLINPAMKNLLAV</sequence>
<evidence type="ECO:0000256" key="8">
    <source>
        <dbReference type="PIRSR" id="PIRSR038994-3"/>
    </source>
</evidence>
<evidence type="ECO:0000259" key="9">
    <source>
        <dbReference type="Pfam" id="PF01979"/>
    </source>
</evidence>
<dbReference type="NCBIfam" id="TIGR00221">
    <property type="entry name" value="nagA"/>
    <property type="match status" value="1"/>
</dbReference>
<protein>
    <submittedName>
        <fullName evidence="10">N-acetylglucosamine-6-phosphate deacetylase</fullName>
    </submittedName>
</protein>
<dbReference type="InterPro" id="IPR011059">
    <property type="entry name" value="Metal-dep_hydrolase_composite"/>
</dbReference>
<feature type="active site" description="Proton donor/acceptor" evidence="6">
    <location>
        <position position="268"/>
    </location>
</feature>
<evidence type="ECO:0000256" key="4">
    <source>
        <dbReference type="ARBA" id="ARBA00023277"/>
    </source>
</evidence>
<feature type="binding site" evidence="7">
    <location>
        <position position="134"/>
    </location>
    <ligand>
        <name>substrate</name>
    </ligand>
</feature>
<dbReference type="PANTHER" id="PTHR11113:SF14">
    <property type="entry name" value="N-ACETYLGLUCOSAMINE-6-PHOSPHATE DEACETYLASE"/>
    <property type="match status" value="1"/>
</dbReference>
<dbReference type="GO" id="GO:0006046">
    <property type="term" value="P:N-acetylglucosamine catabolic process"/>
    <property type="evidence" value="ECO:0007669"/>
    <property type="project" value="TreeGrafter"/>
</dbReference>
<comment type="caution">
    <text evidence="10">The sequence shown here is derived from an EMBL/GenBank/DDBJ whole genome shotgun (WGS) entry which is preliminary data.</text>
</comment>
<feature type="binding site" evidence="8">
    <location>
        <position position="189"/>
    </location>
    <ligand>
        <name>Zn(2+)</name>
        <dbReference type="ChEBI" id="CHEBI:29105"/>
    </ligand>
</feature>
<dbReference type="GO" id="GO:0046872">
    <property type="term" value="F:metal ion binding"/>
    <property type="evidence" value="ECO:0007669"/>
    <property type="project" value="UniProtKB-KW"/>
</dbReference>
<feature type="binding site" evidence="7">
    <location>
        <begin position="302"/>
        <end position="304"/>
    </location>
    <ligand>
        <name>substrate</name>
    </ligand>
</feature>
<dbReference type="EMBL" id="QJKH01000021">
    <property type="protein sequence ID" value="PXX75038.1"/>
    <property type="molecule type" value="Genomic_DNA"/>
</dbReference>
<evidence type="ECO:0000256" key="6">
    <source>
        <dbReference type="PIRSR" id="PIRSR038994-1"/>
    </source>
</evidence>
<evidence type="ECO:0000313" key="11">
    <source>
        <dbReference type="Proteomes" id="UP000247612"/>
    </source>
</evidence>
<dbReference type="Pfam" id="PF01979">
    <property type="entry name" value="Amidohydro_1"/>
    <property type="match status" value="1"/>
</dbReference>
<accession>A0A318KS08</accession>
<evidence type="ECO:0000313" key="10">
    <source>
        <dbReference type="EMBL" id="PXX75038.1"/>
    </source>
</evidence>
<dbReference type="Proteomes" id="UP000247612">
    <property type="component" value="Unassembled WGS sequence"/>
</dbReference>